<evidence type="ECO:0000256" key="3">
    <source>
        <dbReference type="ARBA" id="ARBA00023186"/>
    </source>
</evidence>
<gene>
    <name evidence="9" type="ORF">ACFQMJ_31790</name>
</gene>
<feature type="region of interest" description="Disordered" evidence="6">
    <location>
        <begin position="213"/>
        <end position="250"/>
    </location>
</feature>
<dbReference type="InterPro" id="IPR027417">
    <property type="entry name" value="P-loop_NTPase"/>
</dbReference>
<dbReference type="Gene3D" id="3.40.50.300">
    <property type="entry name" value="P-loop containing nucleotide triphosphate hydrolases"/>
    <property type="match status" value="1"/>
</dbReference>
<evidence type="ECO:0000256" key="5">
    <source>
        <dbReference type="ARBA" id="ARBA00049117"/>
    </source>
</evidence>
<keyword evidence="10" id="KW-1185">Reference proteome</keyword>
<dbReference type="EMBL" id="JBHTAI010000030">
    <property type="protein sequence ID" value="MFC7153145.1"/>
    <property type="molecule type" value="Genomic_DNA"/>
</dbReference>
<dbReference type="Pfam" id="PF07683">
    <property type="entry name" value="CobW_C"/>
    <property type="match status" value="1"/>
</dbReference>
<comment type="catalytic activity">
    <reaction evidence="5">
        <text>GTP + H2O = GDP + phosphate + H(+)</text>
        <dbReference type="Rhea" id="RHEA:19669"/>
        <dbReference type="ChEBI" id="CHEBI:15377"/>
        <dbReference type="ChEBI" id="CHEBI:15378"/>
        <dbReference type="ChEBI" id="CHEBI:37565"/>
        <dbReference type="ChEBI" id="CHEBI:43474"/>
        <dbReference type="ChEBI" id="CHEBI:58189"/>
    </reaction>
    <physiologicalReaction direction="left-to-right" evidence="5">
        <dbReference type="Rhea" id="RHEA:19670"/>
    </physiologicalReaction>
</comment>
<dbReference type="InterPro" id="IPR003495">
    <property type="entry name" value="CobW/HypB/UreG_nucleotide-bd"/>
</dbReference>
<dbReference type="Pfam" id="PF02492">
    <property type="entry name" value="cobW"/>
    <property type="match status" value="1"/>
</dbReference>
<feature type="compositionally biased region" description="Basic and acidic residues" evidence="6">
    <location>
        <begin position="215"/>
        <end position="246"/>
    </location>
</feature>
<organism evidence="9 10">
    <name type="scientific">Cohnella cellulosilytica</name>
    <dbReference type="NCBI Taxonomy" id="986710"/>
    <lineage>
        <taxon>Bacteria</taxon>
        <taxon>Bacillati</taxon>
        <taxon>Bacillota</taxon>
        <taxon>Bacilli</taxon>
        <taxon>Bacillales</taxon>
        <taxon>Paenibacillaceae</taxon>
        <taxon>Cohnella</taxon>
    </lineage>
</organism>
<sequence length="362" mass="40122">MSHPVPIYLFCGFLGSGKTTLLNNVLDFLQESGKKPAVVMNELGDINIDGQIIGQNVPMAEMLSGCICCTISGDLGMTIYELCQTHEPDVILIEATGVANPLEIINSVTETSLFLKTELKHIVTVIDAPSFLELRRGVKGRVYRLMGEQILAASSLILNKIDKVSAEDLPELEREIREWNATAPLYSTVYAQGGLDFLHESADLGDSWRAAAKQPDVHDGSGHHDHAHEHAHNHTHDHDHDHDGAEHAPTYHHSHDHVMVYTHYFDNPIQREPFEAFIQNLPSNVFRAKGVLQYADENSPTLFQYAFGQLESFQIRPQKQLPQVAVLIGEHLSKTDMALALEKLENDSEASRIGGVSVAAEE</sequence>
<comment type="caution">
    <text evidence="9">The sequence shown here is derived from an EMBL/GenBank/DDBJ whole genome shotgun (WGS) entry which is preliminary data.</text>
</comment>
<dbReference type="SUPFAM" id="SSF90002">
    <property type="entry name" value="Hypothetical protein YjiA, C-terminal domain"/>
    <property type="match status" value="1"/>
</dbReference>
<dbReference type="SUPFAM" id="SSF52540">
    <property type="entry name" value="P-loop containing nucleoside triphosphate hydrolases"/>
    <property type="match status" value="1"/>
</dbReference>
<keyword evidence="1" id="KW-0547">Nucleotide-binding</keyword>
<reference evidence="10" key="1">
    <citation type="journal article" date="2019" name="Int. J. Syst. Evol. Microbiol.">
        <title>The Global Catalogue of Microorganisms (GCM) 10K type strain sequencing project: providing services to taxonomists for standard genome sequencing and annotation.</title>
        <authorList>
            <consortium name="The Broad Institute Genomics Platform"/>
            <consortium name="The Broad Institute Genome Sequencing Center for Infectious Disease"/>
            <person name="Wu L."/>
            <person name="Ma J."/>
        </authorList>
    </citation>
    <scope>NUCLEOTIDE SEQUENCE [LARGE SCALE GENOMIC DNA]</scope>
    <source>
        <strain evidence="10">KCTC 12907</strain>
    </source>
</reference>
<keyword evidence="2" id="KW-0378">Hydrolase</keyword>
<evidence type="ECO:0000256" key="4">
    <source>
        <dbReference type="ARBA" id="ARBA00034320"/>
    </source>
</evidence>
<proteinExistence type="inferred from homology"/>
<evidence type="ECO:0000259" key="7">
    <source>
        <dbReference type="Pfam" id="PF02492"/>
    </source>
</evidence>
<dbReference type="InterPro" id="IPR011629">
    <property type="entry name" value="CobW-like_C"/>
</dbReference>
<comment type="similarity">
    <text evidence="4">Belongs to the SIMIBI class G3E GTPase family. ZNG1 subfamily.</text>
</comment>
<evidence type="ECO:0000313" key="10">
    <source>
        <dbReference type="Proteomes" id="UP001596378"/>
    </source>
</evidence>
<name>A0ABW2FQ91_9BACL</name>
<evidence type="ECO:0000256" key="6">
    <source>
        <dbReference type="SAM" id="MobiDB-lite"/>
    </source>
</evidence>
<feature type="domain" description="CobW C-terminal" evidence="8">
    <location>
        <begin position="263"/>
        <end position="343"/>
    </location>
</feature>
<dbReference type="RefSeq" id="WP_378047594.1">
    <property type="nucleotide sequence ID" value="NZ_JBHMDN010000014.1"/>
</dbReference>
<evidence type="ECO:0000256" key="2">
    <source>
        <dbReference type="ARBA" id="ARBA00022801"/>
    </source>
</evidence>
<dbReference type="Proteomes" id="UP001596378">
    <property type="component" value="Unassembled WGS sequence"/>
</dbReference>
<dbReference type="Gene3D" id="3.30.1220.10">
    <property type="entry name" value="CobW-like, C-terminal domain"/>
    <property type="match status" value="1"/>
</dbReference>
<dbReference type="CDD" id="cd03112">
    <property type="entry name" value="CobW-like"/>
    <property type="match status" value="1"/>
</dbReference>
<accession>A0ABW2FQ91</accession>
<dbReference type="PANTHER" id="PTHR13748:SF62">
    <property type="entry name" value="COBW DOMAIN-CONTAINING PROTEIN"/>
    <property type="match status" value="1"/>
</dbReference>
<feature type="domain" description="CobW/HypB/UreG nucleotide-binding" evidence="7">
    <location>
        <begin position="6"/>
        <end position="185"/>
    </location>
</feature>
<evidence type="ECO:0000256" key="1">
    <source>
        <dbReference type="ARBA" id="ARBA00022741"/>
    </source>
</evidence>
<evidence type="ECO:0000313" key="9">
    <source>
        <dbReference type="EMBL" id="MFC7153145.1"/>
    </source>
</evidence>
<evidence type="ECO:0000259" key="8">
    <source>
        <dbReference type="Pfam" id="PF07683"/>
    </source>
</evidence>
<keyword evidence="3" id="KW-0143">Chaperone</keyword>
<dbReference type="InterPro" id="IPR051316">
    <property type="entry name" value="Zinc-reg_GTPase_activator"/>
</dbReference>
<dbReference type="InterPro" id="IPR036627">
    <property type="entry name" value="CobW-likC_sf"/>
</dbReference>
<protein>
    <submittedName>
        <fullName evidence="9">CobW family GTP-binding protein</fullName>
    </submittedName>
</protein>
<dbReference type="PANTHER" id="PTHR13748">
    <property type="entry name" value="COBW-RELATED"/>
    <property type="match status" value="1"/>
</dbReference>